<dbReference type="InterPro" id="IPR036852">
    <property type="entry name" value="Peptidase_S8/S53_dom_sf"/>
</dbReference>
<evidence type="ECO:0000256" key="1">
    <source>
        <dbReference type="PROSITE-ProRule" id="PRU01032"/>
    </source>
</evidence>
<dbReference type="Gene3D" id="3.40.50.200">
    <property type="entry name" value="Peptidase S8/S53 domain"/>
    <property type="match status" value="1"/>
</dbReference>
<evidence type="ECO:0000313" key="4">
    <source>
        <dbReference type="Proteomes" id="UP000015100"/>
    </source>
</evidence>
<reference evidence="3 4" key="1">
    <citation type="journal article" date="2013" name="PLoS Genet.">
        <title>Genomic mechanisms accounting for the adaptation to parasitism in nematode-trapping fungi.</title>
        <authorList>
            <person name="Meerupati T."/>
            <person name="Andersson K.M."/>
            <person name="Friman E."/>
            <person name="Kumar D."/>
            <person name="Tunlid A."/>
            <person name="Ahren D."/>
        </authorList>
    </citation>
    <scope>NUCLEOTIDE SEQUENCE [LARGE SCALE GENOMIC DNA]</scope>
    <source>
        <strain evidence="3 4">CBS 200.50</strain>
    </source>
</reference>
<keyword evidence="4" id="KW-1185">Reference proteome</keyword>
<accession>S8AR68</accession>
<gene>
    <name evidence="3" type="ORF">H072_2349</name>
</gene>
<sequence>MKTFKNLLKRPNNNLPQVLSISFGDDEDSRKKKLSRRLCKKFMQFGLRGRSVLVAAGDFGLGKKCDEHAKGDELLRYVPDIFGSYPWATIVGGTYWNGTGEGAWDSGGAGFSNYHPRPGYQADVVDAYLQGPGLVDATNNAGYFNAQGRAYPDVAAMAVGVRTINFGKQDIGDGTSYACPIFASIIALLNGVRLNDGKGPLGFLNPWLYGVVAPGGGFNEVDAGRVLGCRALLGKTGGFNASTGWDAATGLGTPNFEVMKSLMP</sequence>
<dbReference type="InterPro" id="IPR030400">
    <property type="entry name" value="Sedolisin_dom"/>
</dbReference>
<dbReference type="eggNOG" id="ENOG502QR6D">
    <property type="taxonomic scope" value="Eukaryota"/>
</dbReference>
<dbReference type="CDD" id="cd04056">
    <property type="entry name" value="Peptidases_S53"/>
    <property type="match status" value="1"/>
</dbReference>
<dbReference type="HOGENOM" id="CLU_013783_0_0_1"/>
<protein>
    <recommendedName>
        <fullName evidence="2">Peptidase S53 domain-containing protein</fullName>
    </recommendedName>
</protein>
<feature type="domain" description="Peptidase S53" evidence="2">
    <location>
        <begin position="1"/>
        <end position="264"/>
    </location>
</feature>
<evidence type="ECO:0000259" key="2">
    <source>
        <dbReference type="PROSITE" id="PS51695"/>
    </source>
</evidence>
<dbReference type="GO" id="GO:0004252">
    <property type="term" value="F:serine-type endopeptidase activity"/>
    <property type="evidence" value="ECO:0007669"/>
    <property type="project" value="InterPro"/>
</dbReference>
<dbReference type="STRING" id="1284197.S8AR68"/>
<comment type="caution">
    <text evidence="1">Lacks conserved residue(s) required for the propagation of feature annotation.</text>
</comment>
<dbReference type="GO" id="GO:0006508">
    <property type="term" value="P:proteolysis"/>
    <property type="evidence" value="ECO:0007669"/>
    <property type="project" value="InterPro"/>
</dbReference>
<dbReference type="InterPro" id="IPR000209">
    <property type="entry name" value="Peptidase_S8/S53_dom"/>
</dbReference>
<dbReference type="PANTHER" id="PTHR14218:SF10">
    <property type="entry name" value="PEPTIDASE S53 DOMAIN-CONTAINING PROTEIN"/>
    <property type="match status" value="1"/>
</dbReference>
<dbReference type="OMA" id="FLNTWLY"/>
<dbReference type="GO" id="GO:0008240">
    <property type="term" value="F:tripeptidyl-peptidase activity"/>
    <property type="evidence" value="ECO:0007669"/>
    <property type="project" value="TreeGrafter"/>
</dbReference>
<evidence type="ECO:0000313" key="3">
    <source>
        <dbReference type="EMBL" id="EPS43561.1"/>
    </source>
</evidence>
<name>S8AR68_DACHA</name>
<dbReference type="OrthoDB" id="409122at2759"/>
<dbReference type="SUPFAM" id="SSF52743">
    <property type="entry name" value="Subtilisin-like"/>
    <property type="match status" value="1"/>
</dbReference>
<organism evidence="3 4">
    <name type="scientific">Dactylellina haptotyla (strain CBS 200.50)</name>
    <name type="common">Nematode-trapping fungus</name>
    <name type="synonym">Monacrosporium haptotylum</name>
    <dbReference type="NCBI Taxonomy" id="1284197"/>
    <lineage>
        <taxon>Eukaryota</taxon>
        <taxon>Fungi</taxon>
        <taxon>Dikarya</taxon>
        <taxon>Ascomycota</taxon>
        <taxon>Pezizomycotina</taxon>
        <taxon>Orbiliomycetes</taxon>
        <taxon>Orbiliales</taxon>
        <taxon>Orbiliaceae</taxon>
        <taxon>Dactylellina</taxon>
    </lineage>
</organism>
<dbReference type="Proteomes" id="UP000015100">
    <property type="component" value="Unassembled WGS sequence"/>
</dbReference>
<dbReference type="Pfam" id="PF00082">
    <property type="entry name" value="Peptidase_S8"/>
    <property type="match status" value="1"/>
</dbReference>
<dbReference type="PROSITE" id="PS51695">
    <property type="entry name" value="SEDOLISIN"/>
    <property type="match status" value="1"/>
</dbReference>
<dbReference type="AlphaFoldDB" id="S8AR68"/>
<reference evidence="4" key="2">
    <citation type="submission" date="2013-04" db="EMBL/GenBank/DDBJ databases">
        <title>Genomic mechanisms accounting for the adaptation to parasitism in nematode-trapping fungi.</title>
        <authorList>
            <person name="Ahren D.G."/>
        </authorList>
    </citation>
    <scope>NUCLEOTIDE SEQUENCE [LARGE SCALE GENOMIC DNA]</scope>
    <source>
        <strain evidence="4">CBS 200.50</strain>
    </source>
</reference>
<dbReference type="InterPro" id="IPR050819">
    <property type="entry name" value="Tripeptidyl-peptidase_I"/>
</dbReference>
<dbReference type="PANTHER" id="PTHR14218">
    <property type="entry name" value="PROTEASE S8 TRIPEPTIDYL PEPTIDASE I CLN2"/>
    <property type="match status" value="1"/>
</dbReference>
<comment type="caution">
    <text evidence="3">The sequence shown here is derived from an EMBL/GenBank/DDBJ whole genome shotgun (WGS) entry which is preliminary data.</text>
</comment>
<proteinExistence type="predicted"/>
<dbReference type="EMBL" id="AQGS01000071">
    <property type="protein sequence ID" value="EPS43561.1"/>
    <property type="molecule type" value="Genomic_DNA"/>
</dbReference>